<evidence type="ECO:0000256" key="5">
    <source>
        <dbReference type="ARBA" id="ARBA00022553"/>
    </source>
</evidence>
<dbReference type="InterPro" id="IPR003594">
    <property type="entry name" value="HATPase_dom"/>
</dbReference>
<dbReference type="SUPFAM" id="SSF47384">
    <property type="entry name" value="Homodimeric domain of signal transducing histidine kinase"/>
    <property type="match status" value="1"/>
</dbReference>
<dbReference type="CDD" id="cd00082">
    <property type="entry name" value="HisKA"/>
    <property type="match status" value="1"/>
</dbReference>
<accession>A0ABQ6GWX9</accession>
<dbReference type="GO" id="GO:0016301">
    <property type="term" value="F:kinase activity"/>
    <property type="evidence" value="ECO:0007669"/>
    <property type="project" value="UniProtKB-KW"/>
</dbReference>
<feature type="transmembrane region" description="Helical" evidence="14">
    <location>
        <begin position="28"/>
        <end position="46"/>
    </location>
</feature>
<keyword evidence="13 14" id="KW-0472">Membrane</keyword>
<dbReference type="InterPro" id="IPR004358">
    <property type="entry name" value="Sig_transdc_His_kin-like_C"/>
</dbReference>
<keyword evidence="10" id="KW-0067">ATP-binding</keyword>
<dbReference type="Pfam" id="PF00512">
    <property type="entry name" value="HisKA"/>
    <property type="match status" value="1"/>
</dbReference>
<sequence length="493" mass="55196">MLVSGSFKNIITHYINVLFLRGLSIKTLTLLGFSLVLLPLIIALLYSSSQVNHLAQQGSQAIFNVAELVETNRQLSASANKMQRFAGQYIVLQESGLLTFYQENKSDFTELLTNKAAQYQQAELNRLSTQIISHIKAIDKLLSEKANQQQTLSDIEQKFKSISQDMQQIELLSDQLINQQVEYMQSSADKVTTTIWQSLAIIPFSVLLAVIFALLILRPLRQLSSKIKRLEQGHFEDKISFKGTKEIKEIADALELMRSRLHSLELQKSSFIRHISHELKTPLAAIREGTELLYDNSVGSLNAEQQEVTNIIKLSVSRLQQLIEDLLDFNIVLDSTSLQDAQQVNFTNLLTQCLKLRQLDIQSKQLKISTECQALTLKTNSKQLSVILDNLLSNAIKYSPINGEITITAQAQQQQVVISITDQGPGIEPELQQKVFEAFYHGPTPEQSPIKSSGLGLTIVKELLMRLDGDINIANLSPPEHGLTIQLALPVNP</sequence>
<dbReference type="Gene3D" id="6.10.340.10">
    <property type="match status" value="1"/>
</dbReference>
<dbReference type="Gene3D" id="1.10.287.130">
    <property type="match status" value="1"/>
</dbReference>
<feature type="domain" description="HAMP" evidence="16">
    <location>
        <begin position="214"/>
        <end position="266"/>
    </location>
</feature>
<proteinExistence type="predicted"/>
<evidence type="ECO:0000256" key="9">
    <source>
        <dbReference type="ARBA" id="ARBA00022777"/>
    </source>
</evidence>
<evidence type="ECO:0000256" key="10">
    <source>
        <dbReference type="ARBA" id="ARBA00022840"/>
    </source>
</evidence>
<dbReference type="Pfam" id="PF00672">
    <property type="entry name" value="HAMP"/>
    <property type="match status" value="1"/>
</dbReference>
<dbReference type="PANTHER" id="PTHR45528">
    <property type="entry name" value="SENSOR HISTIDINE KINASE CPXA"/>
    <property type="match status" value="1"/>
</dbReference>
<evidence type="ECO:0000259" key="15">
    <source>
        <dbReference type="PROSITE" id="PS50109"/>
    </source>
</evidence>
<dbReference type="SUPFAM" id="SSF158472">
    <property type="entry name" value="HAMP domain-like"/>
    <property type="match status" value="1"/>
</dbReference>
<dbReference type="PROSITE" id="PS50885">
    <property type="entry name" value="HAMP"/>
    <property type="match status" value="1"/>
</dbReference>
<comment type="caution">
    <text evidence="17">The sequence shown here is derived from an EMBL/GenBank/DDBJ whole genome shotgun (WGS) entry which is preliminary data.</text>
</comment>
<organism evidence="17 18">
    <name type="scientific">Thalassotalea insulae</name>
    <dbReference type="NCBI Taxonomy" id="2056778"/>
    <lineage>
        <taxon>Bacteria</taxon>
        <taxon>Pseudomonadati</taxon>
        <taxon>Pseudomonadota</taxon>
        <taxon>Gammaproteobacteria</taxon>
        <taxon>Alteromonadales</taxon>
        <taxon>Colwelliaceae</taxon>
        <taxon>Thalassotalea</taxon>
    </lineage>
</organism>
<keyword evidence="6" id="KW-0808">Transferase</keyword>
<dbReference type="PRINTS" id="PR00344">
    <property type="entry name" value="BCTRLSENSOR"/>
</dbReference>
<dbReference type="InterPro" id="IPR036890">
    <property type="entry name" value="HATPase_C_sf"/>
</dbReference>
<dbReference type="InterPro" id="IPR003661">
    <property type="entry name" value="HisK_dim/P_dom"/>
</dbReference>
<name>A0ABQ6GWX9_9GAMM</name>
<dbReference type="Pfam" id="PF02518">
    <property type="entry name" value="HATPase_c"/>
    <property type="match status" value="1"/>
</dbReference>
<dbReference type="EC" id="2.7.13.3" evidence="3"/>
<evidence type="ECO:0000256" key="8">
    <source>
        <dbReference type="ARBA" id="ARBA00022741"/>
    </source>
</evidence>
<dbReference type="InterPro" id="IPR003660">
    <property type="entry name" value="HAMP_dom"/>
</dbReference>
<dbReference type="InterPro" id="IPR050398">
    <property type="entry name" value="HssS/ArlS-like"/>
</dbReference>
<evidence type="ECO:0000313" key="17">
    <source>
        <dbReference type="EMBL" id="GLX79235.1"/>
    </source>
</evidence>
<keyword evidence="7 14" id="KW-0812">Transmembrane</keyword>
<evidence type="ECO:0000256" key="2">
    <source>
        <dbReference type="ARBA" id="ARBA00004651"/>
    </source>
</evidence>
<evidence type="ECO:0000256" key="12">
    <source>
        <dbReference type="ARBA" id="ARBA00023012"/>
    </source>
</evidence>
<dbReference type="PROSITE" id="PS50109">
    <property type="entry name" value="HIS_KIN"/>
    <property type="match status" value="1"/>
</dbReference>
<keyword evidence="8" id="KW-0547">Nucleotide-binding</keyword>
<feature type="domain" description="Histidine kinase" evidence="15">
    <location>
        <begin position="274"/>
        <end position="493"/>
    </location>
</feature>
<dbReference type="CDD" id="cd00075">
    <property type="entry name" value="HATPase"/>
    <property type="match status" value="1"/>
</dbReference>
<evidence type="ECO:0000256" key="4">
    <source>
        <dbReference type="ARBA" id="ARBA00022475"/>
    </source>
</evidence>
<gene>
    <name evidence="17" type="ORF">tinsulaeT_25750</name>
</gene>
<dbReference type="SUPFAM" id="SSF55874">
    <property type="entry name" value="ATPase domain of HSP90 chaperone/DNA topoisomerase II/histidine kinase"/>
    <property type="match status" value="1"/>
</dbReference>
<keyword evidence="11 14" id="KW-1133">Transmembrane helix</keyword>
<evidence type="ECO:0000313" key="18">
    <source>
        <dbReference type="Proteomes" id="UP001157186"/>
    </source>
</evidence>
<dbReference type="Proteomes" id="UP001157186">
    <property type="component" value="Unassembled WGS sequence"/>
</dbReference>
<keyword evidence="4" id="KW-1003">Cell membrane</keyword>
<keyword evidence="12" id="KW-0902">Two-component regulatory system</keyword>
<dbReference type="CDD" id="cd06225">
    <property type="entry name" value="HAMP"/>
    <property type="match status" value="1"/>
</dbReference>
<dbReference type="PANTHER" id="PTHR45528:SF1">
    <property type="entry name" value="SENSOR HISTIDINE KINASE CPXA"/>
    <property type="match status" value="1"/>
</dbReference>
<dbReference type="Gene3D" id="3.30.565.10">
    <property type="entry name" value="Histidine kinase-like ATPase, C-terminal domain"/>
    <property type="match status" value="1"/>
</dbReference>
<dbReference type="EMBL" id="BSST01000001">
    <property type="protein sequence ID" value="GLX79235.1"/>
    <property type="molecule type" value="Genomic_DNA"/>
</dbReference>
<comment type="subcellular location">
    <subcellularLocation>
        <location evidence="2">Cell membrane</location>
        <topology evidence="2">Multi-pass membrane protein</topology>
    </subcellularLocation>
</comment>
<evidence type="ECO:0000256" key="6">
    <source>
        <dbReference type="ARBA" id="ARBA00022679"/>
    </source>
</evidence>
<dbReference type="InterPro" id="IPR005467">
    <property type="entry name" value="His_kinase_dom"/>
</dbReference>
<protein>
    <recommendedName>
        <fullName evidence="3">histidine kinase</fullName>
        <ecNumber evidence="3">2.7.13.3</ecNumber>
    </recommendedName>
</protein>
<evidence type="ECO:0000259" key="16">
    <source>
        <dbReference type="PROSITE" id="PS50885"/>
    </source>
</evidence>
<dbReference type="SMART" id="SM00387">
    <property type="entry name" value="HATPase_c"/>
    <property type="match status" value="1"/>
</dbReference>
<keyword evidence="9 17" id="KW-0418">Kinase</keyword>
<evidence type="ECO:0000256" key="7">
    <source>
        <dbReference type="ARBA" id="ARBA00022692"/>
    </source>
</evidence>
<keyword evidence="5" id="KW-0597">Phosphoprotein</keyword>
<evidence type="ECO:0000256" key="11">
    <source>
        <dbReference type="ARBA" id="ARBA00022989"/>
    </source>
</evidence>
<dbReference type="SMART" id="SM00304">
    <property type="entry name" value="HAMP"/>
    <property type="match status" value="1"/>
</dbReference>
<dbReference type="InterPro" id="IPR036097">
    <property type="entry name" value="HisK_dim/P_sf"/>
</dbReference>
<comment type="catalytic activity">
    <reaction evidence="1">
        <text>ATP + protein L-histidine = ADP + protein N-phospho-L-histidine.</text>
        <dbReference type="EC" id="2.7.13.3"/>
    </reaction>
</comment>
<feature type="transmembrane region" description="Helical" evidence="14">
    <location>
        <begin position="195"/>
        <end position="217"/>
    </location>
</feature>
<dbReference type="SMART" id="SM00388">
    <property type="entry name" value="HisKA"/>
    <property type="match status" value="1"/>
</dbReference>
<evidence type="ECO:0000256" key="1">
    <source>
        <dbReference type="ARBA" id="ARBA00000085"/>
    </source>
</evidence>
<evidence type="ECO:0000256" key="14">
    <source>
        <dbReference type="SAM" id="Phobius"/>
    </source>
</evidence>
<reference evidence="17 18" key="1">
    <citation type="submission" date="2023-03" db="EMBL/GenBank/DDBJ databases">
        <title>Draft genome sequence of Thalassotalea insulae KCTC 62186T.</title>
        <authorList>
            <person name="Sawabe T."/>
        </authorList>
    </citation>
    <scope>NUCLEOTIDE SEQUENCE [LARGE SCALE GENOMIC DNA]</scope>
    <source>
        <strain evidence="17 18">KCTC 62186</strain>
    </source>
</reference>
<keyword evidence="18" id="KW-1185">Reference proteome</keyword>
<evidence type="ECO:0000256" key="13">
    <source>
        <dbReference type="ARBA" id="ARBA00023136"/>
    </source>
</evidence>
<evidence type="ECO:0000256" key="3">
    <source>
        <dbReference type="ARBA" id="ARBA00012438"/>
    </source>
</evidence>